<dbReference type="Proteomes" id="UP000325291">
    <property type="component" value="Unassembled WGS sequence"/>
</dbReference>
<comment type="caution">
    <text evidence="2">The sequence shown here is derived from an EMBL/GenBank/DDBJ whole genome shotgun (WGS) entry which is preliminary data.</text>
</comment>
<name>A0A5A9ZSX9_9RHOB</name>
<dbReference type="EMBL" id="VINQ01000002">
    <property type="protein sequence ID" value="KAA0920310.1"/>
    <property type="molecule type" value="Genomic_DNA"/>
</dbReference>
<proteinExistence type="predicted"/>
<dbReference type="InterPro" id="IPR040704">
    <property type="entry name" value="HEPN_AbiU2"/>
</dbReference>
<protein>
    <recommendedName>
        <fullName evidence="1">HEPN AbiU2-like domain-containing protein</fullName>
    </recommendedName>
</protein>
<dbReference type="Pfam" id="PF18734">
    <property type="entry name" value="HEPN_AbiU2"/>
    <property type="match status" value="1"/>
</dbReference>
<feature type="domain" description="HEPN AbiU2-like" evidence="1">
    <location>
        <begin position="19"/>
        <end position="193"/>
    </location>
</feature>
<gene>
    <name evidence="2" type="ORF">FLO80_04150</name>
</gene>
<organism evidence="2 3">
    <name type="scientific">Aquicoccus porphyridii</name>
    <dbReference type="NCBI Taxonomy" id="1852029"/>
    <lineage>
        <taxon>Bacteria</taxon>
        <taxon>Pseudomonadati</taxon>
        <taxon>Pseudomonadota</taxon>
        <taxon>Alphaproteobacteria</taxon>
        <taxon>Rhodobacterales</taxon>
        <taxon>Paracoccaceae</taxon>
        <taxon>Aquicoccus</taxon>
    </lineage>
</organism>
<dbReference type="AlphaFoldDB" id="A0A5A9ZSX9"/>
<dbReference type="RefSeq" id="WP_146611012.1">
    <property type="nucleotide sequence ID" value="NZ_VINQ01000002.1"/>
</dbReference>
<evidence type="ECO:0000313" key="3">
    <source>
        <dbReference type="Proteomes" id="UP000325291"/>
    </source>
</evidence>
<keyword evidence="3" id="KW-1185">Reference proteome</keyword>
<evidence type="ECO:0000259" key="1">
    <source>
        <dbReference type="Pfam" id="PF18734"/>
    </source>
</evidence>
<accession>A0A5A9ZSX9</accession>
<reference evidence="2 3" key="1">
    <citation type="submission" date="2019-07" db="EMBL/GenBank/DDBJ databases">
        <title>Aquicoccus porphyridii gen. nov., sp. nov., isolated from a small marine red alga, Porphyridium marinum.</title>
        <authorList>
            <person name="Liu L."/>
        </authorList>
    </citation>
    <scope>NUCLEOTIDE SEQUENCE [LARGE SCALE GENOMIC DNA]</scope>
    <source>
        <strain evidence="2 3">L1 8-17</strain>
    </source>
</reference>
<sequence length="247" mass="28168">MASFSDDEALQMRIEKLGENFGPLFHHVENDLRSLRVLWRVYVAFFGFSPKRVDLLNSSSGITAVIIERTFFESALLSLCRLTDPPTGNRGASLNTTVTRFPSFLEDHKKIGDLRSLVDHAVNQTAFARSWRNKRVAHSDYDVRQKKARVDRASRKQMSDATDAISAVVRWVGLECLDTTIVTHPISEFTGDEVSFLKHLYLGVGKERQLEAERRQLAQEGKYAEAEDKVSNFPDWLTYRPPDVMDM</sequence>
<evidence type="ECO:0000313" key="2">
    <source>
        <dbReference type="EMBL" id="KAA0920310.1"/>
    </source>
</evidence>